<evidence type="ECO:0000313" key="7">
    <source>
        <dbReference type="EMBL" id="TKT88813.1"/>
    </source>
</evidence>
<keyword evidence="3 4" id="KW-0408">Iron</keyword>
<organism evidence="7 8">
    <name type="scientific">Dyadobacter frigoris</name>
    <dbReference type="NCBI Taxonomy" id="2576211"/>
    <lineage>
        <taxon>Bacteria</taxon>
        <taxon>Pseudomonadati</taxon>
        <taxon>Bacteroidota</taxon>
        <taxon>Cytophagia</taxon>
        <taxon>Cytophagales</taxon>
        <taxon>Spirosomataceae</taxon>
        <taxon>Dyadobacter</taxon>
    </lineage>
</organism>
<dbReference type="Pfam" id="PF07635">
    <property type="entry name" value="PSCyt1"/>
    <property type="match status" value="1"/>
</dbReference>
<keyword evidence="2 4" id="KW-0479">Metal-binding</keyword>
<dbReference type="InterPro" id="IPR036909">
    <property type="entry name" value="Cyt_c-like_dom_sf"/>
</dbReference>
<dbReference type="InterPro" id="IPR026876">
    <property type="entry name" value="Fn3_assoc_repeat"/>
</dbReference>
<dbReference type="OrthoDB" id="713772at2"/>
<dbReference type="Gene3D" id="3.80.10.10">
    <property type="entry name" value="Ribonuclease Inhibitor"/>
    <property type="match status" value="1"/>
</dbReference>
<dbReference type="EMBL" id="SZVO01000014">
    <property type="protein sequence ID" value="TKT88813.1"/>
    <property type="molecule type" value="Genomic_DNA"/>
</dbReference>
<proteinExistence type="predicted"/>
<evidence type="ECO:0000256" key="4">
    <source>
        <dbReference type="PROSITE-ProRule" id="PRU00433"/>
    </source>
</evidence>
<feature type="transmembrane region" description="Helical" evidence="5">
    <location>
        <begin position="42"/>
        <end position="60"/>
    </location>
</feature>
<feature type="transmembrane region" description="Helical" evidence="5">
    <location>
        <begin position="144"/>
        <end position="161"/>
    </location>
</feature>
<dbReference type="GO" id="GO:0020037">
    <property type="term" value="F:heme binding"/>
    <property type="evidence" value="ECO:0007669"/>
    <property type="project" value="InterPro"/>
</dbReference>
<keyword evidence="5" id="KW-0812">Transmembrane</keyword>
<feature type="transmembrane region" description="Helical" evidence="5">
    <location>
        <begin position="12"/>
        <end position="36"/>
    </location>
</feature>
<accession>A0A4V6BIL4</accession>
<evidence type="ECO:0000313" key="8">
    <source>
        <dbReference type="Proteomes" id="UP000304900"/>
    </source>
</evidence>
<feature type="transmembrane region" description="Helical" evidence="5">
    <location>
        <begin position="112"/>
        <end position="132"/>
    </location>
</feature>
<keyword evidence="1 4" id="KW-0349">Heme</keyword>
<dbReference type="Pfam" id="PF13287">
    <property type="entry name" value="Fn3_assoc"/>
    <property type="match status" value="1"/>
</dbReference>
<dbReference type="SUPFAM" id="SSF46626">
    <property type="entry name" value="Cytochrome c"/>
    <property type="match status" value="1"/>
</dbReference>
<feature type="transmembrane region" description="Helical" evidence="5">
    <location>
        <begin position="81"/>
        <end position="100"/>
    </location>
</feature>
<keyword evidence="5" id="KW-1133">Transmembrane helix</keyword>
<reference evidence="7 8" key="1">
    <citation type="submission" date="2019-05" db="EMBL/GenBank/DDBJ databases">
        <title>Dyadobacter AR-3-8 sp. nov., isolated from arctic soil.</title>
        <authorList>
            <person name="Chaudhary D.K."/>
        </authorList>
    </citation>
    <scope>NUCLEOTIDE SEQUENCE [LARGE SCALE GENOMIC DNA]</scope>
    <source>
        <strain evidence="7 8">AR-3-8</strain>
    </source>
</reference>
<dbReference type="InterPro" id="IPR032675">
    <property type="entry name" value="LRR_dom_sf"/>
</dbReference>
<keyword evidence="8" id="KW-1185">Reference proteome</keyword>
<dbReference type="Gene3D" id="1.10.760.10">
    <property type="entry name" value="Cytochrome c-like domain"/>
    <property type="match status" value="1"/>
</dbReference>
<dbReference type="InterPro" id="IPR009056">
    <property type="entry name" value="Cyt_c-like_dom"/>
</dbReference>
<dbReference type="SUPFAM" id="SSF52047">
    <property type="entry name" value="RNI-like"/>
    <property type="match status" value="1"/>
</dbReference>
<dbReference type="InterPro" id="IPR011429">
    <property type="entry name" value="Cyt_c_Planctomycete-type"/>
</dbReference>
<evidence type="ECO:0000256" key="2">
    <source>
        <dbReference type="ARBA" id="ARBA00022723"/>
    </source>
</evidence>
<dbReference type="PROSITE" id="PS51007">
    <property type="entry name" value="CYTC"/>
    <property type="match status" value="1"/>
</dbReference>
<sequence length="725" mass="81418">MHIRLKRFAEQILFASNIFIAFLLLFENKLVIPPWLQTIGRMHPLILHFPIVILLLAMIMEFFRFRTENSGNTFYRNYSQNLLLVGSLFAAVTVTMGLFLSREEGYSGETLIWHKWTGAALFFIASLIYLLRNKSWYKAATAKAAALMTVVALVLTGHYGAAITHGENFIFEPVSSQKEMAAMPLEKAEVFKDVIKPIFEQKCVSCHNPDKMKGELVLTDSKSILKGGKTGKLFVPGNPSLSLLLKRIHLSVDDKKHMPPIGKTQLTAEEITLLALWVKENAGFSKKVIALPATDSLRIFAVARLKPVIKQEEVFDFAAADEETIKKLNNDYRTVSEVARESPALSVNIYNRSAFNASQLDELEEVKKQIVSLNLNKMPVKDSELNRISKFENLRKLDLNFTDITAKGLKELTSLKYLYSLALSGTKINFKDLEAVIPAFKNLKTISVWDTGLSSSELEKLQKANAKINFIGGFKDDGKKPLKLNIPQIKNSSTIFSQTIPLQLKHPIKGVDIRFTTNGLEPDSINSPVFDGKTILSQNTTIKAKAFKTGWLSSDVVTFDFFRSAYKPDSVNLLFPLDRVHQAEGAKTFFNSKLGVIGANNPAWANNWAAVKENDMTLVCEFKKPVPISSVGLHYMIEEDTGIFPPELVEIWGGSNPKQLKLLTKITAALPSKWDKPSLKSVEGKFKTETVTYLKIVAKPLKKMPKWHRDKDKKALLLIDEMFLN</sequence>
<evidence type="ECO:0000256" key="5">
    <source>
        <dbReference type="SAM" id="Phobius"/>
    </source>
</evidence>
<feature type="domain" description="Cytochrome c" evidence="6">
    <location>
        <begin position="182"/>
        <end position="282"/>
    </location>
</feature>
<dbReference type="PANTHER" id="PTHR35889:SF3">
    <property type="entry name" value="F-BOX DOMAIN-CONTAINING PROTEIN"/>
    <property type="match status" value="1"/>
</dbReference>
<gene>
    <name evidence="7" type="ORF">FDK13_26050</name>
</gene>
<dbReference type="AlphaFoldDB" id="A0A4V6BIL4"/>
<evidence type="ECO:0000256" key="1">
    <source>
        <dbReference type="ARBA" id="ARBA00022617"/>
    </source>
</evidence>
<evidence type="ECO:0000256" key="3">
    <source>
        <dbReference type="ARBA" id="ARBA00023004"/>
    </source>
</evidence>
<dbReference type="Proteomes" id="UP000304900">
    <property type="component" value="Unassembled WGS sequence"/>
</dbReference>
<dbReference type="PANTHER" id="PTHR35889">
    <property type="entry name" value="CYCLOINULO-OLIGOSACCHARIDE FRUCTANOTRANSFERASE-RELATED"/>
    <property type="match status" value="1"/>
</dbReference>
<dbReference type="GO" id="GO:0009055">
    <property type="term" value="F:electron transfer activity"/>
    <property type="evidence" value="ECO:0007669"/>
    <property type="project" value="InterPro"/>
</dbReference>
<dbReference type="GO" id="GO:0046872">
    <property type="term" value="F:metal ion binding"/>
    <property type="evidence" value="ECO:0007669"/>
    <property type="project" value="UniProtKB-KW"/>
</dbReference>
<name>A0A4V6BIL4_9BACT</name>
<evidence type="ECO:0000259" key="6">
    <source>
        <dbReference type="PROSITE" id="PS51007"/>
    </source>
</evidence>
<keyword evidence="5" id="KW-0472">Membrane</keyword>
<comment type="caution">
    <text evidence="7">The sequence shown here is derived from an EMBL/GenBank/DDBJ whole genome shotgun (WGS) entry which is preliminary data.</text>
</comment>
<dbReference type="InterPro" id="IPR019251">
    <property type="entry name" value="DUF2231_TM"/>
</dbReference>
<protein>
    <submittedName>
        <fullName evidence="7">Cytochrome C</fullName>
    </submittedName>
</protein>
<dbReference type="Pfam" id="PF09990">
    <property type="entry name" value="DUF2231"/>
    <property type="match status" value="1"/>
</dbReference>